<evidence type="ECO:0000256" key="1">
    <source>
        <dbReference type="ARBA" id="ARBA00004651"/>
    </source>
</evidence>
<evidence type="ECO:0000259" key="10">
    <source>
        <dbReference type="Pfam" id="PF13231"/>
    </source>
</evidence>
<dbReference type="InterPro" id="IPR050297">
    <property type="entry name" value="LipidA_mod_glycosyltrf_83"/>
</dbReference>
<gene>
    <name evidence="11" type="ORF">SAMN05216554_4263</name>
</gene>
<keyword evidence="6 9" id="KW-1133">Transmembrane helix</keyword>
<evidence type="ECO:0000256" key="3">
    <source>
        <dbReference type="ARBA" id="ARBA00022676"/>
    </source>
</evidence>
<evidence type="ECO:0000313" key="11">
    <source>
        <dbReference type="EMBL" id="SDZ50476.1"/>
    </source>
</evidence>
<proteinExistence type="predicted"/>
<evidence type="ECO:0000256" key="5">
    <source>
        <dbReference type="ARBA" id="ARBA00022692"/>
    </source>
</evidence>
<dbReference type="STRING" id="381665.SAMN05216554_4263"/>
<keyword evidence="7 9" id="KW-0472">Membrane</keyword>
<feature type="transmembrane region" description="Helical" evidence="9">
    <location>
        <begin position="301"/>
        <end position="322"/>
    </location>
</feature>
<dbReference type="GO" id="GO:0016763">
    <property type="term" value="F:pentosyltransferase activity"/>
    <property type="evidence" value="ECO:0007669"/>
    <property type="project" value="TreeGrafter"/>
</dbReference>
<evidence type="ECO:0000256" key="4">
    <source>
        <dbReference type="ARBA" id="ARBA00022679"/>
    </source>
</evidence>
<dbReference type="Proteomes" id="UP000198891">
    <property type="component" value="Unassembled WGS sequence"/>
</dbReference>
<feature type="compositionally biased region" description="Low complexity" evidence="8">
    <location>
        <begin position="485"/>
        <end position="497"/>
    </location>
</feature>
<feature type="transmembrane region" description="Helical" evidence="9">
    <location>
        <begin position="74"/>
        <end position="98"/>
    </location>
</feature>
<feature type="transmembrane region" description="Helical" evidence="9">
    <location>
        <begin position="208"/>
        <end position="227"/>
    </location>
</feature>
<dbReference type="GO" id="GO:0005886">
    <property type="term" value="C:plasma membrane"/>
    <property type="evidence" value="ECO:0007669"/>
    <property type="project" value="UniProtKB-SubCell"/>
</dbReference>
<dbReference type="EMBL" id="FNPZ01000006">
    <property type="protein sequence ID" value="SDZ50476.1"/>
    <property type="molecule type" value="Genomic_DNA"/>
</dbReference>
<feature type="transmembrane region" description="Helical" evidence="9">
    <location>
        <begin position="359"/>
        <end position="380"/>
    </location>
</feature>
<keyword evidence="12" id="KW-1185">Reference proteome</keyword>
<sequence length="497" mass="52276">MSSAAPPRALQPVLTTLVGMWALLQAFGNLAAANVNADEPVYVTAGWAYVHGDFSANVEHPPTAKLLMGVAQVIFGQGVLSARVAAGLCAIAGGILLYVWLRPEVGWVGALCGAGAWLLLPHGVTSGVRIDRFGLLNPFMVVFAIAAFAAGWRWFRRRSWGWLCVSAVCMGLSITSKVPSAVMIPAIILSPLLERPTRPVAGRLRTVLVSALVYSAIVAVVVVVVYLPAGLAHSLGEMIRFQLAHDEAGHLVVVGGVATTHPPWWANLLFSVEGMGLPAATVLAVGAVAAFFGADRALPTLLVGAVLLEWMFQFAVSSVALPHYYYDWVWLFCVLFGVGTAALLRIGCRDGPAGGGHTVARALVAASVVVALGSAAWTTVAIANERARDMALVLPTLDRLGVGSGGILVAGMAEWEYQPYLDGREVTTPGTPGVVAVATKESLRFPIDPAVRALIDAPASRFRRLELDDVTLYVDEHAAISPETSRPSGSPGSGSPR</sequence>
<keyword evidence="4 11" id="KW-0808">Transferase</keyword>
<feature type="domain" description="Glycosyltransferase RgtA/B/C/D-like" evidence="10">
    <location>
        <begin position="60"/>
        <end position="222"/>
    </location>
</feature>
<dbReference type="RefSeq" id="WP_092557633.1">
    <property type="nucleotide sequence ID" value="NZ_FNPZ01000006.1"/>
</dbReference>
<dbReference type="Pfam" id="PF13231">
    <property type="entry name" value="PMT_2"/>
    <property type="match status" value="1"/>
</dbReference>
<feature type="region of interest" description="Disordered" evidence="8">
    <location>
        <begin position="478"/>
        <end position="497"/>
    </location>
</feature>
<feature type="transmembrane region" description="Helical" evidence="9">
    <location>
        <begin position="136"/>
        <end position="155"/>
    </location>
</feature>
<name>A0A1H3TJU3_9MICO</name>
<accession>A0A1H3TJU3</accession>
<dbReference type="PANTHER" id="PTHR33908:SF3">
    <property type="entry name" value="UNDECAPRENYL PHOSPHATE-ALPHA-4-AMINO-4-DEOXY-L-ARABINOSE ARABINOSYL TRANSFERASE"/>
    <property type="match status" value="1"/>
</dbReference>
<comment type="subcellular location">
    <subcellularLocation>
        <location evidence="1">Cell membrane</location>
        <topology evidence="1">Multi-pass membrane protein</topology>
    </subcellularLocation>
</comment>
<dbReference type="GO" id="GO:0010041">
    <property type="term" value="P:response to iron(III) ion"/>
    <property type="evidence" value="ECO:0007669"/>
    <property type="project" value="TreeGrafter"/>
</dbReference>
<protein>
    <submittedName>
        <fullName evidence="11">Dolichyl-phosphate-mannose-protein mannosyltransferase</fullName>
    </submittedName>
</protein>
<keyword evidence="5 9" id="KW-0812">Transmembrane</keyword>
<feature type="transmembrane region" description="Helical" evidence="9">
    <location>
        <begin position="105"/>
        <end position="124"/>
    </location>
</feature>
<reference evidence="11 12" key="1">
    <citation type="submission" date="2016-10" db="EMBL/GenBank/DDBJ databases">
        <authorList>
            <person name="de Groot N.N."/>
        </authorList>
    </citation>
    <scope>NUCLEOTIDE SEQUENCE [LARGE SCALE GENOMIC DNA]</scope>
    <source>
        <strain evidence="11 12">CGMCC 4.3491</strain>
    </source>
</reference>
<evidence type="ECO:0000256" key="8">
    <source>
        <dbReference type="SAM" id="MobiDB-lite"/>
    </source>
</evidence>
<feature type="transmembrane region" description="Helical" evidence="9">
    <location>
        <begin position="328"/>
        <end position="347"/>
    </location>
</feature>
<dbReference type="InterPro" id="IPR038731">
    <property type="entry name" value="RgtA/B/C-like"/>
</dbReference>
<dbReference type="OrthoDB" id="5023989at2"/>
<dbReference type="AlphaFoldDB" id="A0A1H3TJU3"/>
<dbReference type="PANTHER" id="PTHR33908">
    <property type="entry name" value="MANNOSYLTRANSFERASE YKCB-RELATED"/>
    <property type="match status" value="1"/>
</dbReference>
<keyword evidence="2" id="KW-1003">Cell membrane</keyword>
<evidence type="ECO:0000256" key="2">
    <source>
        <dbReference type="ARBA" id="ARBA00022475"/>
    </source>
</evidence>
<keyword evidence="3 11" id="KW-0328">Glycosyltransferase</keyword>
<dbReference type="GO" id="GO:0009103">
    <property type="term" value="P:lipopolysaccharide biosynthetic process"/>
    <property type="evidence" value="ECO:0007669"/>
    <property type="project" value="UniProtKB-ARBA"/>
</dbReference>
<evidence type="ECO:0000256" key="7">
    <source>
        <dbReference type="ARBA" id="ARBA00023136"/>
    </source>
</evidence>
<evidence type="ECO:0000256" key="6">
    <source>
        <dbReference type="ARBA" id="ARBA00022989"/>
    </source>
</evidence>
<feature type="transmembrane region" description="Helical" evidence="9">
    <location>
        <begin position="277"/>
        <end position="294"/>
    </location>
</feature>
<organism evidence="11 12">
    <name type="scientific">Herbiconiux ginsengi</name>
    <dbReference type="NCBI Taxonomy" id="381665"/>
    <lineage>
        <taxon>Bacteria</taxon>
        <taxon>Bacillati</taxon>
        <taxon>Actinomycetota</taxon>
        <taxon>Actinomycetes</taxon>
        <taxon>Micrococcales</taxon>
        <taxon>Microbacteriaceae</taxon>
        <taxon>Herbiconiux</taxon>
    </lineage>
</organism>
<feature type="transmembrane region" description="Helical" evidence="9">
    <location>
        <begin position="162"/>
        <end position="188"/>
    </location>
</feature>
<evidence type="ECO:0000256" key="9">
    <source>
        <dbReference type="SAM" id="Phobius"/>
    </source>
</evidence>
<evidence type="ECO:0000313" key="12">
    <source>
        <dbReference type="Proteomes" id="UP000198891"/>
    </source>
</evidence>